<dbReference type="PANTHER" id="PTHR11955">
    <property type="entry name" value="FATTY ACID BINDING PROTEIN"/>
    <property type="match status" value="1"/>
</dbReference>
<dbReference type="GO" id="GO:0008289">
    <property type="term" value="F:lipid binding"/>
    <property type="evidence" value="ECO:0007669"/>
    <property type="project" value="InterPro"/>
</dbReference>
<evidence type="ECO:0000313" key="3">
    <source>
        <dbReference type="Proteomes" id="UP000887568"/>
    </source>
</evidence>
<dbReference type="Proteomes" id="UP000887568">
    <property type="component" value="Unplaced"/>
</dbReference>
<accession>A0A914AED8</accession>
<comment type="similarity">
    <text evidence="1">Belongs to the calycin superfamily. Fatty-acid binding protein (FABP) family.</text>
</comment>
<reference evidence="2" key="1">
    <citation type="submission" date="2022-11" db="UniProtKB">
        <authorList>
            <consortium name="EnsemblMetazoa"/>
        </authorList>
    </citation>
    <scope>IDENTIFICATION</scope>
</reference>
<dbReference type="PRINTS" id="PR00178">
    <property type="entry name" value="FATTYACIDBP"/>
</dbReference>
<dbReference type="OMA" id="KATPCWE"/>
<protein>
    <submittedName>
        <fullName evidence="2">Uncharacterized protein</fullName>
    </submittedName>
</protein>
<dbReference type="InterPro" id="IPR031259">
    <property type="entry name" value="ILBP"/>
</dbReference>
<evidence type="ECO:0000313" key="2">
    <source>
        <dbReference type="EnsemblMetazoa" id="XP_038062108.1"/>
    </source>
</evidence>
<dbReference type="EnsemblMetazoa" id="XM_038206180.1">
    <property type="protein sequence ID" value="XP_038062108.1"/>
    <property type="gene ID" value="LOC119732604"/>
</dbReference>
<dbReference type="InterPro" id="IPR000463">
    <property type="entry name" value="Fatty_acid-bd"/>
</dbReference>
<dbReference type="GeneID" id="119732604"/>
<proteinExistence type="inferred from homology"/>
<evidence type="ECO:0000256" key="1">
    <source>
        <dbReference type="ARBA" id="ARBA00008390"/>
    </source>
</evidence>
<dbReference type="RefSeq" id="XP_038062108.1">
    <property type="nucleotide sequence ID" value="XM_038206180.1"/>
</dbReference>
<keyword evidence="3" id="KW-1185">Reference proteome</keyword>
<dbReference type="AlphaFoldDB" id="A0A914AED8"/>
<dbReference type="CDD" id="cd00742">
    <property type="entry name" value="FABP"/>
    <property type="match status" value="1"/>
</dbReference>
<dbReference type="SUPFAM" id="SSF50814">
    <property type="entry name" value="Lipocalins"/>
    <property type="match status" value="1"/>
</dbReference>
<sequence length="132" mass="14187">MPCDLSGKWVYASGEGMGALFDKLNIPADKRPSDPSSTVEITQSGDNFCITTTTPDGKSREAKFTIGVEFVDEEIKVLRGKEIKATPCWEAEKLVLKGSGGNGSVSRELLGGQLVLTFDVMGIKATRVFNKA</sequence>
<dbReference type="InterPro" id="IPR012674">
    <property type="entry name" value="Calycin"/>
</dbReference>
<dbReference type="OrthoDB" id="9991853at2759"/>
<name>A0A914AED8_PATMI</name>
<dbReference type="Gene3D" id="2.40.128.20">
    <property type="match status" value="1"/>
</dbReference>
<dbReference type="Pfam" id="PF14651">
    <property type="entry name" value="Lipocalin_7"/>
    <property type="match status" value="1"/>
</dbReference>
<organism evidence="2 3">
    <name type="scientific">Patiria miniata</name>
    <name type="common">Bat star</name>
    <name type="synonym">Asterina miniata</name>
    <dbReference type="NCBI Taxonomy" id="46514"/>
    <lineage>
        <taxon>Eukaryota</taxon>
        <taxon>Metazoa</taxon>
        <taxon>Echinodermata</taxon>
        <taxon>Eleutherozoa</taxon>
        <taxon>Asterozoa</taxon>
        <taxon>Asteroidea</taxon>
        <taxon>Valvatacea</taxon>
        <taxon>Valvatida</taxon>
        <taxon>Asterinidae</taxon>
        <taxon>Patiria</taxon>
    </lineage>
</organism>